<feature type="coiled-coil region" evidence="1">
    <location>
        <begin position="953"/>
        <end position="980"/>
    </location>
</feature>
<dbReference type="Proteomes" id="UP001194580">
    <property type="component" value="Unassembled WGS sequence"/>
</dbReference>
<reference evidence="3" key="1">
    <citation type="journal article" date="2020" name="Fungal Divers.">
        <title>Resolving the Mortierellaceae phylogeny through synthesis of multi-gene phylogenetics and phylogenomics.</title>
        <authorList>
            <person name="Vandepol N."/>
            <person name="Liber J."/>
            <person name="Desiro A."/>
            <person name="Na H."/>
            <person name="Kennedy M."/>
            <person name="Barry K."/>
            <person name="Grigoriev I.V."/>
            <person name="Miller A.N."/>
            <person name="O'Donnell K."/>
            <person name="Stajich J.E."/>
            <person name="Bonito G."/>
        </authorList>
    </citation>
    <scope>NUCLEOTIDE SEQUENCE</scope>
    <source>
        <strain evidence="3">NRRL 28262</strain>
    </source>
</reference>
<feature type="compositionally biased region" description="Polar residues" evidence="2">
    <location>
        <begin position="113"/>
        <end position="126"/>
    </location>
</feature>
<feature type="compositionally biased region" description="Basic and acidic residues" evidence="2">
    <location>
        <begin position="291"/>
        <end position="307"/>
    </location>
</feature>
<dbReference type="AlphaFoldDB" id="A0AAD4DEQ7"/>
<feature type="compositionally biased region" description="Polar residues" evidence="2">
    <location>
        <begin position="1080"/>
        <end position="1090"/>
    </location>
</feature>
<evidence type="ECO:0000256" key="2">
    <source>
        <dbReference type="SAM" id="MobiDB-lite"/>
    </source>
</evidence>
<feature type="compositionally biased region" description="Low complexity" evidence="2">
    <location>
        <begin position="1062"/>
        <end position="1079"/>
    </location>
</feature>
<feature type="region of interest" description="Disordered" evidence="2">
    <location>
        <begin position="1062"/>
        <end position="1095"/>
    </location>
</feature>
<keyword evidence="1" id="KW-0175">Coiled coil</keyword>
<evidence type="ECO:0000256" key="1">
    <source>
        <dbReference type="SAM" id="Coils"/>
    </source>
</evidence>
<evidence type="ECO:0000313" key="4">
    <source>
        <dbReference type="Proteomes" id="UP001194580"/>
    </source>
</evidence>
<feature type="compositionally biased region" description="Low complexity" evidence="2">
    <location>
        <begin position="1131"/>
        <end position="1196"/>
    </location>
</feature>
<comment type="caution">
    <text evidence="3">The sequence shown here is derived from an EMBL/GenBank/DDBJ whole genome shotgun (WGS) entry which is preliminary data.</text>
</comment>
<feature type="coiled-coil region" evidence="1">
    <location>
        <begin position="1015"/>
        <end position="1042"/>
    </location>
</feature>
<proteinExistence type="predicted"/>
<feature type="region of interest" description="Disordered" evidence="2">
    <location>
        <begin position="287"/>
        <end position="307"/>
    </location>
</feature>
<feature type="region of interest" description="Disordered" evidence="2">
    <location>
        <begin position="596"/>
        <end position="615"/>
    </location>
</feature>
<protein>
    <submittedName>
        <fullName evidence="3">Uncharacterized protein</fullName>
    </submittedName>
</protein>
<feature type="compositionally biased region" description="Low complexity" evidence="2">
    <location>
        <begin position="75"/>
        <end position="91"/>
    </location>
</feature>
<keyword evidence="4" id="KW-1185">Reference proteome</keyword>
<feature type="region of interest" description="Disordered" evidence="2">
    <location>
        <begin position="109"/>
        <end position="152"/>
    </location>
</feature>
<accession>A0AAD4DEQ7</accession>
<feature type="region of interest" description="Disordered" evidence="2">
    <location>
        <begin position="450"/>
        <end position="469"/>
    </location>
</feature>
<feature type="coiled-coil region" evidence="1">
    <location>
        <begin position="842"/>
        <end position="924"/>
    </location>
</feature>
<feature type="region of interest" description="Disordered" evidence="2">
    <location>
        <begin position="68"/>
        <end position="92"/>
    </location>
</feature>
<sequence>MFPRSERFVEKARTPNILLSRHTYTLRPCIKVQIDITPGPNHYDVKNNEDDPYKRFGFLGKTKRFNENSKKHQYGSNGLNNNSSPNLLSGGMYERNSLSASLPSLVIDDDGTDTASVHSNGSTTPDYTRRPAPATRSKSSDKLGYGSNNNKMEEKLKRELAELSERFEKYRISHQKDLDLMAERQKKGETMYQGAIKDKNAIMAQLAAKESEIAELGVRHNILRASLEKSEKAAAVVSDKLGKAAQLQKRIDELEKLLARTRLSLDEQTTSITGQREKYAQETQQLQQQLERQKETSDQVLEQEREQQRLERERYEADIRRAKDDSEYWKKKYEELERRVRELEEELERERRLVEELRAKMRQEREQLQAQIDLAEEKVLALEKSQREFKAANKETADRLQREKKQLDEMLQASRMDFEQLEKRHQATERALEKQTVQHTKAVEEMEVQSQEHQTRLAKERQEHSKARQELEQSIAHLISELGQNRDALLRVQKERSTLQDKYDDSQLEIQAISGAMQTLEEQHQELKETSRQTQEELTARYKDLSEETIQQKKASDAQIAELKATLETKQDEYAKVMKSIENVQAELKSVESEREEAIAQRQEEEQLSRERQEKVEALERENQQANEQLTEMSESNCMMKQECDRLIDLTESHEKEIVDLQVQFNKATVENTENEVQQQKRIRELEEVSLAAAKQAEVFHRNEEVWESERVKLTEDRKGQRAKIESLQAQLNRIKEEKDADAKTSAQSIQDLELRCQLMEAAFKELFNKSGSLQEIDESDNSSTDKIWKQHSEAILKVLLHHTTECSISKTEHAALLEEKSSLEKSSLAMSNLLGDKESFVNKAQADHSGLLAKIAELEDQILRLNMQVEFLEAENIGKVAIIKALQDEYEYQERVIRDLSKNDDAAKEVSRLEEELRTLTNHTRDTDEWIKQVQADVEKYREAYVKADVAREETLLDMKKLHEELAESEAVRLQVENQLQADVSVLIKKHALSNEELSRLSKMNIDSAQNLSLKQKVKQVAQLKEENLALKKKNLALSNTRDTLRLKSLQTERDLEAYKAAAAATSGTPGSSTPTPTFGNNNNAAHRQSTASSVSGASVISSTASSGDVSPNGKLQLQLLTADVSDVTVSSSSSTGYSAMRPRSTSTTSVRSTMRPRSTSTTSVRSASGGNSSSRLVSSVTGSTSVTAASKTTAIKGPVRSRAARSFMAGHGSNDSS</sequence>
<feature type="region of interest" description="Disordered" evidence="2">
    <location>
        <begin position="1131"/>
        <end position="1219"/>
    </location>
</feature>
<feature type="compositionally biased region" description="Basic and acidic residues" evidence="2">
    <location>
        <begin position="453"/>
        <end position="469"/>
    </location>
</feature>
<dbReference type="EMBL" id="JAAAIL010000544">
    <property type="protein sequence ID" value="KAG0274931.1"/>
    <property type="molecule type" value="Genomic_DNA"/>
</dbReference>
<name>A0AAD4DEQ7_9FUNG</name>
<evidence type="ECO:0000313" key="3">
    <source>
        <dbReference type="EMBL" id="KAG0274931.1"/>
    </source>
</evidence>
<feature type="coiled-coil region" evidence="1">
    <location>
        <begin position="711"/>
        <end position="770"/>
    </location>
</feature>
<gene>
    <name evidence="3" type="ORF">BGZ95_009328</name>
</gene>
<organism evidence="3 4">
    <name type="scientific">Linnemannia exigua</name>
    <dbReference type="NCBI Taxonomy" id="604196"/>
    <lineage>
        <taxon>Eukaryota</taxon>
        <taxon>Fungi</taxon>
        <taxon>Fungi incertae sedis</taxon>
        <taxon>Mucoromycota</taxon>
        <taxon>Mortierellomycotina</taxon>
        <taxon>Mortierellomycetes</taxon>
        <taxon>Mortierellales</taxon>
        <taxon>Mortierellaceae</taxon>
        <taxon>Linnemannia</taxon>
    </lineage>
</organism>